<name>A0AAW6FPT5_9BACT</name>
<reference evidence="2" key="1">
    <citation type="submission" date="2023-01" db="EMBL/GenBank/DDBJ databases">
        <title>Human gut microbiome strain richness.</title>
        <authorList>
            <person name="Chen-Liaw A."/>
        </authorList>
    </citation>
    <scope>NUCLEOTIDE SEQUENCE</scope>
    <source>
        <strain evidence="2">RTP21484st1_B7_RTP21484_190118</strain>
    </source>
</reference>
<keyword evidence="1" id="KW-0812">Transmembrane</keyword>
<sequence length="165" mass="19614">MECNWFNILSGVASIISLVFTCWTLYVAKNVRRAINETNKKYLFKNLSEEETKKLSELNGEYVRVIETNNENLIKLSLQRIVNQLLFLKSYTITISFDDSIKFLNRLSSYNYISDEQTKNFKYSYRIFRKIFRTANQKDLYEGYIKVVKMIDLINNLRKTQNILS</sequence>
<dbReference type="AlphaFoldDB" id="A0AAW6FPT5"/>
<evidence type="ECO:0000313" key="3">
    <source>
        <dbReference type="Proteomes" id="UP001212263"/>
    </source>
</evidence>
<protein>
    <recommendedName>
        <fullName evidence="4">DUF4760 domain-containing protein</fullName>
    </recommendedName>
</protein>
<keyword evidence="1" id="KW-0472">Membrane</keyword>
<evidence type="ECO:0000256" key="1">
    <source>
        <dbReference type="SAM" id="Phobius"/>
    </source>
</evidence>
<dbReference type="Proteomes" id="UP001212263">
    <property type="component" value="Unassembled WGS sequence"/>
</dbReference>
<dbReference type="EMBL" id="JAQMRD010000039">
    <property type="protein sequence ID" value="MDB9225023.1"/>
    <property type="molecule type" value="Genomic_DNA"/>
</dbReference>
<evidence type="ECO:0008006" key="4">
    <source>
        <dbReference type="Google" id="ProtNLM"/>
    </source>
</evidence>
<keyword evidence="1" id="KW-1133">Transmembrane helix</keyword>
<accession>A0AAW6FPT5</accession>
<gene>
    <name evidence="2" type="ORF">PN645_18770</name>
</gene>
<feature type="transmembrane region" description="Helical" evidence="1">
    <location>
        <begin position="6"/>
        <end position="28"/>
    </location>
</feature>
<comment type="caution">
    <text evidence="2">The sequence shown here is derived from an EMBL/GenBank/DDBJ whole genome shotgun (WGS) entry which is preliminary data.</text>
</comment>
<dbReference type="RefSeq" id="WP_272055063.1">
    <property type="nucleotide sequence ID" value="NZ_JAQMRB010000036.1"/>
</dbReference>
<evidence type="ECO:0000313" key="2">
    <source>
        <dbReference type="EMBL" id="MDB9225023.1"/>
    </source>
</evidence>
<organism evidence="2 3">
    <name type="scientific">Odoribacter splanchnicus</name>
    <dbReference type="NCBI Taxonomy" id="28118"/>
    <lineage>
        <taxon>Bacteria</taxon>
        <taxon>Pseudomonadati</taxon>
        <taxon>Bacteroidota</taxon>
        <taxon>Bacteroidia</taxon>
        <taxon>Bacteroidales</taxon>
        <taxon>Odoribacteraceae</taxon>
        <taxon>Odoribacter</taxon>
    </lineage>
</organism>
<proteinExistence type="predicted"/>